<keyword evidence="2" id="KW-1185">Reference proteome</keyword>
<reference evidence="1" key="1">
    <citation type="submission" date="2023-01" db="EMBL/GenBank/DDBJ databases">
        <title>The growth and conidiation of Purpureocillium lavendulum are regulated by nitrogen source and histone H3K14 acetylation.</title>
        <authorList>
            <person name="Tang P."/>
            <person name="Han J."/>
            <person name="Zhang C."/>
            <person name="Tang P."/>
            <person name="Qi F."/>
            <person name="Zhang K."/>
            <person name="Liang L."/>
        </authorList>
    </citation>
    <scope>NUCLEOTIDE SEQUENCE</scope>
    <source>
        <strain evidence="1">YMF1.00683</strain>
    </source>
</reference>
<evidence type="ECO:0000313" key="1">
    <source>
        <dbReference type="EMBL" id="KAJ6445385.1"/>
    </source>
</evidence>
<organism evidence="1 2">
    <name type="scientific">Purpureocillium lavendulum</name>
    <dbReference type="NCBI Taxonomy" id="1247861"/>
    <lineage>
        <taxon>Eukaryota</taxon>
        <taxon>Fungi</taxon>
        <taxon>Dikarya</taxon>
        <taxon>Ascomycota</taxon>
        <taxon>Pezizomycotina</taxon>
        <taxon>Sordariomycetes</taxon>
        <taxon>Hypocreomycetidae</taxon>
        <taxon>Hypocreales</taxon>
        <taxon>Ophiocordycipitaceae</taxon>
        <taxon>Purpureocillium</taxon>
    </lineage>
</organism>
<protein>
    <submittedName>
        <fullName evidence="1">Clr5 domain-containing protein</fullName>
    </submittedName>
</protein>
<name>A0AB34G1W2_9HYPO</name>
<sequence>MHAACAKLKWIKIKDLKQHIGRKHSPDFFCERCFEVFKSQADHHAHVMSTTEMERCPPRPDAPSGCVHVTNYQKTQLAKRSSRKKTWEEQWYAIWDILFEDSIPPQSPYLESEDMKSFDLEDFERYCAPRIAKAVMEHLNESTIEAMQRTSQAEKQEQMELLIGSQLRTSFEEYTARNVSSLAANGTPLTDGSTLIESQQDVPCSSDDAQAYLEESFAWGRHGQVDQGTDTRRHGESTLAVGTQFTVSELSSNFGPYSQDLELGAETTHVDIQTAQAQFDDQTVPVQFVDQAVPCHFDGQAAPVQFVDQTVPCHFDGQTFPAYLDSETVPPHLGVQNVPIEEAGAEAARTGWGSPG</sequence>
<dbReference type="AlphaFoldDB" id="A0AB34G1W2"/>
<gene>
    <name evidence="1" type="ORF">O9K51_00144</name>
</gene>
<proteinExistence type="predicted"/>
<dbReference type="EMBL" id="JAQHRD010000001">
    <property type="protein sequence ID" value="KAJ6445385.1"/>
    <property type="molecule type" value="Genomic_DNA"/>
</dbReference>
<dbReference type="PANTHER" id="PTHR38166:SF1">
    <property type="entry name" value="C2H2-TYPE DOMAIN-CONTAINING PROTEIN"/>
    <property type="match status" value="1"/>
</dbReference>
<comment type="caution">
    <text evidence="1">The sequence shown here is derived from an EMBL/GenBank/DDBJ whole genome shotgun (WGS) entry which is preliminary data.</text>
</comment>
<dbReference type="PANTHER" id="PTHR38166">
    <property type="entry name" value="C2H2-TYPE DOMAIN-CONTAINING PROTEIN-RELATED"/>
    <property type="match status" value="1"/>
</dbReference>
<evidence type="ECO:0000313" key="2">
    <source>
        <dbReference type="Proteomes" id="UP001163105"/>
    </source>
</evidence>
<dbReference type="Proteomes" id="UP001163105">
    <property type="component" value="Unassembled WGS sequence"/>
</dbReference>
<accession>A0AB34G1W2</accession>